<dbReference type="KEGG" id="dpx:DAPPUDRAFT_306341"/>
<protein>
    <submittedName>
        <fullName evidence="1">Uncharacterized protein</fullName>
    </submittedName>
</protein>
<dbReference type="InParanoid" id="E9GX23"/>
<dbReference type="EMBL" id="GL732571">
    <property type="protein sequence ID" value="EFX76013.1"/>
    <property type="molecule type" value="Genomic_DNA"/>
</dbReference>
<keyword evidence="2" id="KW-1185">Reference proteome</keyword>
<organism evidence="1 2">
    <name type="scientific">Daphnia pulex</name>
    <name type="common">Water flea</name>
    <dbReference type="NCBI Taxonomy" id="6669"/>
    <lineage>
        <taxon>Eukaryota</taxon>
        <taxon>Metazoa</taxon>
        <taxon>Ecdysozoa</taxon>
        <taxon>Arthropoda</taxon>
        <taxon>Crustacea</taxon>
        <taxon>Branchiopoda</taxon>
        <taxon>Diplostraca</taxon>
        <taxon>Cladocera</taxon>
        <taxon>Anomopoda</taxon>
        <taxon>Daphniidae</taxon>
        <taxon>Daphnia</taxon>
    </lineage>
</organism>
<gene>
    <name evidence="1" type="ORF">DAPPUDRAFT_306341</name>
</gene>
<accession>E9GX23</accession>
<dbReference type="AlphaFoldDB" id="E9GX23"/>
<dbReference type="HOGENOM" id="CLU_940936_0_0_1"/>
<evidence type="ECO:0000313" key="2">
    <source>
        <dbReference type="Proteomes" id="UP000000305"/>
    </source>
</evidence>
<dbReference type="Proteomes" id="UP000000305">
    <property type="component" value="Unassembled WGS sequence"/>
</dbReference>
<dbReference type="OrthoDB" id="6365705at2759"/>
<name>E9GX23_DAPPU</name>
<reference evidence="1 2" key="1">
    <citation type="journal article" date="2011" name="Science">
        <title>The ecoresponsive genome of Daphnia pulex.</title>
        <authorList>
            <person name="Colbourne J.K."/>
            <person name="Pfrender M.E."/>
            <person name="Gilbert D."/>
            <person name="Thomas W.K."/>
            <person name="Tucker A."/>
            <person name="Oakley T.H."/>
            <person name="Tokishita S."/>
            <person name="Aerts A."/>
            <person name="Arnold G.J."/>
            <person name="Basu M.K."/>
            <person name="Bauer D.J."/>
            <person name="Caceres C.E."/>
            <person name="Carmel L."/>
            <person name="Casola C."/>
            <person name="Choi J.H."/>
            <person name="Detter J.C."/>
            <person name="Dong Q."/>
            <person name="Dusheyko S."/>
            <person name="Eads B.D."/>
            <person name="Frohlich T."/>
            <person name="Geiler-Samerotte K.A."/>
            <person name="Gerlach D."/>
            <person name="Hatcher P."/>
            <person name="Jogdeo S."/>
            <person name="Krijgsveld J."/>
            <person name="Kriventseva E.V."/>
            <person name="Kultz D."/>
            <person name="Laforsch C."/>
            <person name="Lindquist E."/>
            <person name="Lopez J."/>
            <person name="Manak J.R."/>
            <person name="Muller J."/>
            <person name="Pangilinan J."/>
            <person name="Patwardhan R.P."/>
            <person name="Pitluck S."/>
            <person name="Pritham E.J."/>
            <person name="Rechtsteiner A."/>
            <person name="Rho M."/>
            <person name="Rogozin I.B."/>
            <person name="Sakarya O."/>
            <person name="Salamov A."/>
            <person name="Schaack S."/>
            <person name="Shapiro H."/>
            <person name="Shiga Y."/>
            <person name="Skalitzky C."/>
            <person name="Smith Z."/>
            <person name="Souvorov A."/>
            <person name="Sung W."/>
            <person name="Tang Z."/>
            <person name="Tsuchiya D."/>
            <person name="Tu H."/>
            <person name="Vos H."/>
            <person name="Wang M."/>
            <person name="Wolf Y.I."/>
            <person name="Yamagata H."/>
            <person name="Yamada T."/>
            <person name="Ye Y."/>
            <person name="Shaw J.R."/>
            <person name="Andrews J."/>
            <person name="Crease T.J."/>
            <person name="Tang H."/>
            <person name="Lucas S.M."/>
            <person name="Robertson H.M."/>
            <person name="Bork P."/>
            <person name="Koonin E.V."/>
            <person name="Zdobnov E.M."/>
            <person name="Grigoriev I.V."/>
            <person name="Lynch M."/>
            <person name="Boore J.L."/>
        </authorList>
    </citation>
    <scope>NUCLEOTIDE SEQUENCE [LARGE SCALE GENOMIC DNA]</scope>
</reference>
<sequence>MSKDDFLSLCSIGGTVKLSVVIPDDDDTSNDNPNNKQNDEAIIDNVTDDLDPDADNTAFQENVRDAETSLKEWYPIRDIIRENGWDKTRVDSLFARLDDENAELSKKLTVTLNLPTNGKLLCLRRDAANERTLLIFLSLPVLFPPRPSRAFKGNTIPNVTMLSKKLVRRFPNGTNLAEALQQAESDGMIQPGLIVIGDRRYIKADLIPIKISTSSAAESISILFAVYHIFNLSFPEHLNLVYNFLQNMVNFVEKETSQPPNKKKKSSSKSLVVNEFSMKILNQLSNQEQIVLCDSI</sequence>
<proteinExistence type="predicted"/>
<evidence type="ECO:0000313" key="1">
    <source>
        <dbReference type="EMBL" id="EFX76013.1"/>
    </source>
</evidence>